<evidence type="ECO:0000313" key="11">
    <source>
        <dbReference type="Ensembl" id="ENSLLEP00000005880.1"/>
    </source>
</evidence>
<feature type="compositionally biased region" description="Low complexity" evidence="9">
    <location>
        <begin position="131"/>
        <end position="146"/>
    </location>
</feature>
<evidence type="ECO:0000256" key="3">
    <source>
        <dbReference type="ARBA" id="ARBA00022490"/>
    </source>
</evidence>
<dbReference type="SUPFAM" id="SSF54928">
    <property type="entry name" value="RNA-binding domain, RBD"/>
    <property type="match status" value="1"/>
</dbReference>
<dbReference type="InterPro" id="IPR003954">
    <property type="entry name" value="RRM_euk-type"/>
</dbReference>
<evidence type="ECO:0000256" key="8">
    <source>
        <dbReference type="PROSITE-ProRule" id="PRU00176"/>
    </source>
</evidence>
<dbReference type="GO" id="GO:0003723">
    <property type="term" value="F:RNA binding"/>
    <property type="evidence" value="ECO:0007669"/>
    <property type="project" value="UniProtKB-UniRule"/>
</dbReference>
<evidence type="ECO:0000256" key="4">
    <source>
        <dbReference type="ARBA" id="ARBA00022884"/>
    </source>
</evidence>
<organism evidence="11 12">
    <name type="scientific">Leptobrachium leishanense</name>
    <name type="common">Leishan spiny toad</name>
    <dbReference type="NCBI Taxonomy" id="445787"/>
    <lineage>
        <taxon>Eukaryota</taxon>
        <taxon>Metazoa</taxon>
        <taxon>Chordata</taxon>
        <taxon>Craniata</taxon>
        <taxon>Vertebrata</taxon>
        <taxon>Euteleostomi</taxon>
        <taxon>Amphibia</taxon>
        <taxon>Batrachia</taxon>
        <taxon>Anura</taxon>
        <taxon>Pelobatoidea</taxon>
        <taxon>Megophryidae</taxon>
        <taxon>Leptobrachium</taxon>
    </lineage>
</organism>
<keyword evidence="12" id="KW-1185">Reference proteome</keyword>
<evidence type="ECO:0000256" key="2">
    <source>
        <dbReference type="ARBA" id="ARBA00004642"/>
    </source>
</evidence>
<reference evidence="11" key="1">
    <citation type="submission" date="2025-08" db="UniProtKB">
        <authorList>
            <consortium name="Ensembl"/>
        </authorList>
    </citation>
    <scope>IDENTIFICATION</scope>
</reference>
<accession>A0A8C5LYA4</accession>
<dbReference type="PANTHER" id="PTHR48034">
    <property type="entry name" value="TRANSFORMER-2 SEX-DETERMINING PROTEIN-RELATED"/>
    <property type="match status" value="1"/>
</dbReference>
<comment type="subcellular location">
    <subcellularLocation>
        <location evidence="1">Cytoplasm</location>
    </subcellularLocation>
    <subcellularLocation>
        <location evidence="2">Nucleus</location>
        <location evidence="2">Nucleoplasm</location>
    </subcellularLocation>
</comment>
<keyword evidence="5" id="KW-0346">Stress response</keyword>
<dbReference type="FunFam" id="3.30.70.330:FF:000174">
    <property type="entry name" value="cold-inducible RNA-binding protein isoform X2"/>
    <property type="match status" value="1"/>
</dbReference>
<name>A0A8C5LYA4_9ANUR</name>
<comment type="subunit">
    <text evidence="7">Interacts with prmt1. Interacts with elavl1/elrA (via RRM3). Associates with ribosomes.</text>
</comment>
<keyword evidence="4 8" id="KW-0694">RNA-binding</keyword>
<dbReference type="InterPro" id="IPR012677">
    <property type="entry name" value="Nucleotide-bd_a/b_plait_sf"/>
</dbReference>
<evidence type="ECO:0000256" key="1">
    <source>
        <dbReference type="ARBA" id="ARBA00004496"/>
    </source>
</evidence>
<sequence length="167" mass="17907">IMCDEGKLFVGGLNFETTDRCLSDLFGKYGTIVDACVVKDRETNRSRGFGFVTFESPDDAKDAMQALNGKSVDGRQIRVDQAGKSSGERRGSRGGSGGRGGYFHGGSSRSGDRGYGGSHFDSRSSGGGYSNRGSSREYYSGRSQSGYDDRSGGSYRDGYDSYATHND</sequence>
<dbReference type="GO" id="GO:0005654">
    <property type="term" value="C:nucleoplasm"/>
    <property type="evidence" value="ECO:0007669"/>
    <property type="project" value="UniProtKB-SubCell"/>
</dbReference>
<dbReference type="PROSITE" id="PS50102">
    <property type="entry name" value="RRM"/>
    <property type="match status" value="1"/>
</dbReference>
<dbReference type="InterPro" id="IPR000504">
    <property type="entry name" value="RRM_dom"/>
</dbReference>
<dbReference type="GO" id="GO:0005737">
    <property type="term" value="C:cytoplasm"/>
    <property type="evidence" value="ECO:0007669"/>
    <property type="project" value="UniProtKB-SubCell"/>
</dbReference>
<feature type="domain" description="RRM" evidence="10">
    <location>
        <begin position="6"/>
        <end position="84"/>
    </location>
</feature>
<dbReference type="SMART" id="SM00361">
    <property type="entry name" value="RRM_1"/>
    <property type="match status" value="1"/>
</dbReference>
<keyword evidence="3" id="KW-0963">Cytoplasm</keyword>
<proteinExistence type="predicted"/>
<feature type="compositionally biased region" description="Gly residues" evidence="9">
    <location>
        <begin position="93"/>
        <end position="104"/>
    </location>
</feature>
<evidence type="ECO:0000256" key="9">
    <source>
        <dbReference type="SAM" id="MobiDB-lite"/>
    </source>
</evidence>
<dbReference type="GeneTree" id="ENSGT00940000153524"/>
<evidence type="ECO:0000259" key="10">
    <source>
        <dbReference type="PROSITE" id="PS50102"/>
    </source>
</evidence>
<dbReference type="InterPro" id="IPR050441">
    <property type="entry name" value="RBM"/>
</dbReference>
<keyword evidence="6" id="KW-0539">Nucleus</keyword>
<dbReference type="Pfam" id="PF00076">
    <property type="entry name" value="RRM_1"/>
    <property type="match status" value="1"/>
</dbReference>
<dbReference type="Ensembl" id="ENSLLET00000006127.1">
    <property type="protein sequence ID" value="ENSLLEP00000005880.1"/>
    <property type="gene ID" value="ENSLLEG00000003713.1"/>
</dbReference>
<dbReference type="SMART" id="SM00360">
    <property type="entry name" value="RRM"/>
    <property type="match status" value="1"/>
</dbReference>
<dbReference type="Gene3D" id="3.30.70.330">
    <property type="match status" value="1"/>
</dbReference>
<evidence type="ECO:0000256" key="7">
    <source>
        <dbReference type="ARBA" id="ARBA00063290"/>
    </source>
</evidence>
<dbReference type="InterPro" id="IPR035979">
    <property type="entry name" value="RBD_domain_sf"/>
</dbReference>
<dbReference type="OrthoDB" id="4207594at2759"/>
<dbReference type="AlphaFoldDB" id="A0A8C5LYA4"/>
<evidence type="ECO:0000313" key="12">
    <source>
        <dbReference type="Proteomes" id="UP000694569"/>
    </source>
</evidence>
<dbReference type="Proteomes" id="UP000694569">
    <property type="component" value="Unplaced"/>
</dbReference>
<protein>
    <recommendedName>
        <fullName evidence="10">RRM domain-containing protein</fullName>
    </recommendedName>
</protein>
<evidence type="ECO:0000256" key="6">
    <source>
        <dbReference type="ARBA" id="ARBA00023242"/>
    </source>
</evidence>
<reference evidence="11" key="2">
    <citation type="submission" date="2025-09" db="UniProtKB">
        <authorList>
            <consortium name="Ensembl"/>
        </authorList>
    </citation>
    <scope>IDENTIFICATION</scope>
</reference>
<evidence type="ECO:0000256" key="5">
    <source>
        <dbReference type="ARBA" id="ARBA00023016"/>
    </source>
</evidence>
<feature type="region of interest" description="Disordered" evidence="9">
    <location>
        <begin position="67"/>
        <end position="167"/>
    </location>
</feature>